<dbReference type="OrthoDB" id="678120at2"/>
<keyword evidence="3" id="KW-1185">Reference proteome</keyword>
<feature type="transmembrane region" description="Helical" evidence="1">
    <location>
        <begin position="38"/>
        <end position="58"/>
    </location>
</feature>
<dbReference type="RefSeq" id="WP_073133346.1">
    <property type="nucleotide sequence ID" value="NZ_FQWQ01000001.1"/>
</dbReference>
<dbReference type="STRING" id="947013.SAMN04488109_2047"/>
<evidence type="ECO:0000256" key="1">
    <source>
        <dbReference type="SAM" id="Phobius"/>
    </source>
</evidence>
<dbReference type="Proteomes" id="UP000184212">
    <property type="component" value="Unassembled WGS sequence"/>
</dbReference>
<evidence type="ECO:0000313" key="3">
    <source>
        <dbReference type="Proteomes" id="UP000184212"/>
    </source>
</evidence>
<keyword evidence="1" id="KW-0472">Membrane</keyword>
<evidence type="ECO:0000313" key="2">
    <source>
        <dbReference type="EMBL" id="SHG83234.1"/>
    </source>
</evidence>
<keyword evidence="1" id="KW-0812">Transmembrane</keyword>
<sequence length="109" mass="12304">MTLFNIVLIVHFVAFLFFLGQLAVLFPLQDKQLHKQTIFLGVTILITGLILVALKYPHVNLYKVIPKSVLFLIISTFCGVYSGKPLPKKIYWTLITLTVVASLIAVFRV</sequence>
<keyword evidence="1" id="KW-1133">Transmembrane helix</keyword>
<gene>
    <name evidence="2" type="ORF">SAMN04488109_2047</name>
</gene>
<protein>
    <recommendedName>
        <fullName evidence="4">Integral membrane protein</fullName>
    </recommendedName>
</protein>
<proteinExistence type="predicted"/>
<evidence type="ECO:0008006" key="4">
    <source>
        <dbReference type="Google" id="ProtNLM"/>
    </source>
</evidence>
<dbReference type="AlphaFoldDB" id="A0A1M5N0Z8"/>
<dbReference type="EMBL" id="FQWQ01000001">
    <property type="protein sequence ID" value="SHG83234.1"/>
    <property type="molecule type" value="Genomic_DNA"/>
</dbReference>
<name>A0A1M5N0Z8_9BACT</name>
<feature type="transmembrane region" description="Helical" evidence="1">
    <location>
        <begin position="90"/>
        <end position="107"/>
    </location>
</feature>
<feature type="transmembrane region" description="Helical" evidence="1">
    <location>
        <begin position="6"/>
        <end position="26"/>
    </location>
</feature>
<feature type="transmembrane region" description="Helical" evidence="1">
    <location>
        <begin position="64"/>
        <end position="83"/>
    </location>
</feature>
<organism evidence="2 3">
    <name type="scientific">Chryseolinea serpens</name>
    <dbReference type="NCBI Taxonomy" id="947013"/>
    <lineage>
        <taxon>Bacteria</taxon>
        <taxon>Pseudomonadati</taxon>
        <taxon>Bacteroidota</taxon>
        <taxon>Cytophagia</taxon>
        <taxon>Cytophagales</taxon>
        <taxon>Fulvivirgaceae</taxon>
        <taxon>Chryseolinea</taxon>
    </lineage>
</organism>
<reference evidence="2 3" key="1">
    <citation type="submission" date="2016-11" db="EMBL/GenBank/DDBJ databases">
        <authorList>
            <person name="Jaros S."/>
            <person name="Januszkiewicz K."/>
            <person name="Wedrychowicz H."/>
        </authorList>
    </citation>
    <scope>NUCLEOTIDE SEQUENCE [LARGE SCALE GENOMIC DNA]</scope>
    <source>
        <strain evidence="2 3">DSM 24574</strain>
    </source>
</reference>
<accession>A0A1M5N0Z8</accession>